<dbReference type="Gene3D" id="2.10.260.10">
    <property type="match status" value="1"/>
</dbReference>
<feature type="domain" description="SpoVT-AbrB" evidence="1">
    <location>
        <begin position="36"/>
        <end position="79"/>
    </location>
</feature>
<proteinExistence type="predicted"/>
<organism evidence="2">
    <name type="scientific">uncultured Acetobacteraceae bacterium</name>
    <dbReference type="NCBI Taxonomy" id="169975"/>
    <lineage>
        <taxon>Bacteria</taxon>
        <taxon>Pseudomonadati</taxon>
        <taxon>Pseudomonadota</taxon>
        <taxon>Alphaproteobacteria</taxon>
        <taxon>Acetobacterales</taxon>
        <taxon>Acetobacteraceae</taxon>
        <taxon>environmental samples</taxon>
    </lineage>
</organism>
<dbReference type="EMBL" id="CADCTL010000296">
    <property type="protein sequence ID" value="CAA9283588.1"/>
    <property type="molecule type" value="Genomic_DNA"/>
</dbReference>
<dbReference type="InterPro" id="IPR013432">
    <property type="entry name" value="Doc_partner"/>
</dbReference>
<protein>
    <recommendedName>
        <fullName evidence="1">SpoVT-AbrB domain-containing protein</fullName>
    </recommendedName>
</protein>
<name>A0A6J4JNR2_9PROT</name>
<dbReference type="AlphaFoldDB" id="A0A6J4JNR2"/>
<evidence type="ECO:0000259" key="1">
    <source>
        <dbReference type="SMART" id="SM00966"/>
    </source>
</evidence>
<dbReference type="SMART" id="SM00966">
    <property type="entry name" value="SpoVT_AbrB"/>
    <property type="match status" value="1"/>
</dbReference>
<accession>A0A6J4JNR2</accession>
<reference evidence="2" key="1">
    <citation type="submission" date="2020-02" db="EMBL/GenBank/DDBJ databases">
        <authorList>
            <person name="Meier V. D."/>
        </authorList>
    </citation>
    <scope>NUCLEOTIDE SEQUENCE</scope>
    <source>
        <strain evidence="2">AVDCRST_MAG04</strain>
    </source>
</reference>
<dbReference type="GO" id="GO:0003677">
    <property type="term" value="F:DNA binding"/>
    <property type="evidence" value="ECO:0007669"/>
    <property type="project" value="InterPro"/>
</dbReference>
<dbReference type="InterPro" id="IPR037914">
    <property type="entry name" value="SpoVT-AbrB_sf"/>
</dbReference>
<gene>
    <name evidence="2" type="ORF">AVDCRST_MAG04-3935</name>
</gene>
<dbReference type="SUPFAM" id="SSF89447">
    <property type="entry name" value="AbrB/MazE/MraZ-like"/>
    <property type="match status" value="1"/>
</dbReference>
<dbReference type="NCBIfam" id="TIGR02609">
    <property type="entry name" value="doc_partner"/>
    <property type="match status" value="1"/>
</dbReference>
<evidence type="ECO:0000313" key="2">
    <source>
        <dbReference type="EMBL" id="CAA9283588.1"/>
    </source>
</evidence>
<dbReference type="InterPro" id="IPR007159">
    <property type="entry name" value="SpoVT-AbrB_dom"/>
</dbReference>
<sequence>MQRRVSRDLCFHICYDDVIHVRLCREVRVGATLKVRAVGNSLGVVLPKDVLARLRVGEGDTLHVVETEDGIRLVRHDPEFARQMEAARKIMRRRRPVLRELAK</sequence>
<dbReference type="Pfam" id="PF04014">
    <property type="entry name" value="MazE_antitoxin"/>
    <property type="match status" value="1"/>
</dbReference>